<gene>
    <name evidence="4" type="ORF">AS202_11520</name>
</gene>
<evidence type="ECO:0000256" key="2">
    <source>
        <dbReference type="SAM" id="SignalP"/>
    </source>
</evidence>
<feature type="domain" description="DUF8202" evidence="3">
    <location>
        <begin position="259"/>
        <end position="430"/>
    </location>
</feature>
<evidence type="ECO:0000256" key="1">
    <source>
        <dbReference type="SAM" id="MobiDB-lite"/>
    </source>
</evidence>
<dbReference type="GO" id="GO:0005975">
    <property type="term" value="P:carbohydrate metabolic process"/>
    <property type="evidence" value="ECO:0007669"/>
    <property type="project" value="UniProtKB-ARBA"/>
</dbReference>
<reference evidence="4 5" key="1">
    <citation type="journal article" date="2016" name="J. Zhejiang Univ. Sci. B">
        <title>Antibiotic resistance mechanisms of Myroides sp.</title>
        <authorList>
            <person name="Hu S."/>
            <person name="Yuan S."/>
            <person name="Qu H."/>
            <person name="Jiang T."/>
            <person name="Zhou Y."/>
            <person name="Wang M."/>
            <person name="Ming D."/>
        </authorList>
    </citation>
    <scope>NUCLEOTIDE SEQUENCE [LARGE SCALE GENOMIC DNA]</scope>
    <source>
        <strain evidence="4 5">PR63039</strain>
    </source>
</reference>
<evidence type="ECO:0000313" key="4">
    <source>
        <dbReference type="EMBL" id="ALU26737.1"/>
    </source>
</evidence>
<accession>A0AAI8C673</accession>
<feature type="signal peptide" evidence="2">
    <location>
        <begin position="1"/>
        <end position="23"/>
    </location>
</feature>
<evidence type="ECO:0000259" key="3">
    <source>
        <dbReference type="Pfam" id="PF26628"/>
    </source>
</evidence>
<sequence length="1080" mass="118710">MYRYLYKILALLFLGLTSMPLFAQREYPGGVGNVQLWLKPDNRVKMYSSTEVDEWANAPVTTDSHLNMTFSAVSQAGKQRPTLLKGSYKMNFNNALVFNGSQFLATPLGISGFVDGLTVFGVYIAEKGKNEKRMYYMGFGSTDPSSKSTRRPSIGFSPKETGGRVRLTSARDGHGGYEINTTALQTTYVPEGATNYVTFRFSGTEYSLDSKGNKLTGAAKGALKPDEGVIIGGASLTSGFFMGQIGEIIVYNRKLNGAETSKIESYLATKYGITLDNAAYMSSYGSVFWPWGRTGLGYHNNVAGIFRDDANTSISVSRSTASGAALTVNTIGTEFEVGLGVIQEEPLNRDNAAIYWGTNIGQGYTSTKVNDHGCGYSEILDDKFWLFRKTNLGSTIVEVRAGGEDFPYSGQGYDVKMLVAKTEADARNQNWLAVIPGQYIGGELDEHLFRLPINRDELYITFGADAAVAQCNACTTNETGLFNFSSRQWTAGLKSVSNLTVSNGLRFDVTYKTYSNGKETPSMQASKYPRVSNGTLLESKFRGVRGSDDNYSITNITFKDGATFAKFKIYGIDKTSTSTDMVEVIGYCGNTTYRGVISSSSNSSKKTFSVGGGIVTGLKRSSISNKNGAAVVTFPHEVTRIEIKHKIHYRTKSRGYQGIAIGDVELNCPRPASPNPDGIEFTLQAPPKVVSCSDFEYTFKVWNYSCDPRYVKIEDELPEGMFWVDGGVMSTEGAFNDAIFNNYEGTRKLEIDKVKLDPMTFTTITARVRFKDDAVAKVYENRGQLTYTSLNENKVLTIESCDYNNFTSCTSTKVEMIYQPRVLSPEISIEPVLNKCYKENGIITIKAKVKNPNPTVTFADLRIMFMYHEDFRFNKFQSNLGQGMIESEEGMHIVEGLNINGGSTLELTYELQALDFLAIIEAATGNKYTKPSEVPDADIAQVVDFGASIELIGNSEDACINSSLDDAYTVLDPTIPFCGGSLICYYPGVEGSIVKKNADFVIMTSLDRSNGELLAEDGINAILYLESKSKGFVLTRLTDTQIKAFSNPIAGMMVYDTTNKCMKLYNGKIWACIVQSCPDN</sequence>
<proteinExistence type="predicted"/>
<name>A0AAI8C673_9FLAO</name>
<feature type="chain" id="PRO_5042537052" description="DUF8202 domain-containing protein" evidence="2">
    <location>
        <begin position="24"/>
        <end position="1080"/>
    </location>
</feature>
<dbReference type="Proteomes" id="UP000069030">
    <property type="component" value="Chromosome"/>
</dbReference>
<dbReference type="RefSeq" id="WP_058699466.1">
    <property type="nucleotide sequence ID" value="NZ_CP013690.1"/>
</dbReference>
<evidence type="ECO:0000313" key="5">
    <source>
        <dbReference type="Proteomes" id="UP000069030"/>
    </source>
</evidence>
<protein>
    <recommendedName>
        <fullName evidence="3">DUF8202 domain-containing protein</fullName>
    </recommendedName>
</protein>
<organism evidence="4 5">
    <name type="scientific">Myroides odoratimimus</name>
    <dbReference type="NCBI Taxonomy" id="76832"/>
    <lineage>
        <taxon>Bacteria</taxon>
        <taxon>Pseudomonadati</taxon>
        <taxon>Bacteroidota</taxon>
        <taxon>Flavobacteriia</taxon>
        <taxon>Flavobacteriales</taxon>
        <taxon>Flavobacteriaceae</taxon>
        <taxon>Myroides</taxon>
    </lineage>
</organism>
<dbReference type="EMBL" id="CP013690">
    <property type="protein sequence ID" value="ALU26737.1"/>
    <property type="molecule type" value="Genomic_DNA"/>
</dbReference>
<feature type="region of interest" description="Disordered" evidence="1">
    <location>
        <begin position="141"/>
        <end position="162"/>
    </location>
</feature>
<dbReference type="Pfam" id="PF26628">
    <property type="entry name" value="DUF8202"/>
    <property type="match status" value="1"/>
</dbReference>
<dbReference type="SUPFAM" id="SSF49899">
    <property type="entry name" value="Concanavalin A-like lectins/glucanases"/>
    <property type="match status" value="1"/>
</dbReference>
<dbReference type="KEGG" id="mod:AS202_11520"/>
<dbReference type="InterPro" id="IPR058515">
    <property type="entry name" value="DUF8202"/>
</dbReference>
<keyword evidence="2" id="KW-0732">Signal</keyword>
<dbReference type="AlphaFoldDB" id="A0AAI8C673"/>
<dbReference type="GO" id="GO:0004553">
    <property type="term" value="F:hydrolase activity, hydrolyzing O-glycosyl compounds"/>
    <property type="evidence" value="ECO:0007669"/>
    <property type="project" value="UniProtKB-ARBA"/>
</dbReference>
<dbReference type="InterPro" id="IPR013320">
    <property type="entry name" value="ConA-like_dom_sf"/>
</dbReference>